<evidence type="ECO:0000256" key="1">
    <source>
        <dbReference type="SAM" id="MobiDB-lite"/>
    </source>
</evidence>
<dbReference type="KEGG" id="nvi:116415738"/>
<feature type="region of interest" description="Disordered" evidence="1">
    <location>
        <begin position="86"/>
        <end position="114"/>
    </location>
</feature>
<reference evidence="2" key="1">
    <citation type="submission" date="2021-01" db="UniProtKB">
        <authorList>
            <consortium name="EnsemblMetazoa"/>
        </authorList>
    </citation>
    <scope>IDENTIFICATION</scope>
</reference>
<feature type="compositionally biased region" description="Polar residues" evidence="1">
    <location>
        <begin position="102"/>
        <end position="114"/>
    </location>
</feature>
<dbReference type="EnsemblMetazoa" id="XM_031920818">
    <property type="protein sequence ID" value="XP_031776678"/>
    <property type="gene ID" value="LOC116415738"/>
</dbReference>
<sequence length="185" mass="20611">MMFSSSDGNDLDSSIKSFENCLGNSPIDTGVIADDLLGIPIDKKESRKKDPLISASADSQSEAIDDLLNMSNGSEKLDTHTTSDCLLQPQSEDKNLSDVSHGLQNSKEMKSPSDSLNVSLSEVSIVLPKDTDQSNRNRREIHLVKKRKSINRRKSSRQTLRKILASIKILVKILDQILMFLQHLY</sequence>
<dbReference type="GeneID" id="116415738"/>
<proteinExistence type="predicted"/>
<name>A0A7M7PWC7_NASVI</name>
<protein>
    <submittedName>
        <fullName evidence="2">Uncharacterized protein</fullName>
    </submittedName>
</protein>
<organism evidence="2 3">
    <name type="scientific">Nasonia vitripennis</name>
    <name type="common">Parasitic wasp</name>
    <dbReference type="NCBI Taxonomy" id="7425"/>
    <lineage>
        <taxon>Eukaryota</taxon>
        <taxon>Metazoa</taxon>
        <taxon>Ecdysozoa</taxon>
        <taxon>Arthropoda</taxon>
        <taxon>Hexapoda</taxon>
        <taxon>Insecta</taxon>
        <taxon>Pterygota</taxon>
        <taxon>Neoptera</taxon>
        <taxon>Endopterygota</taxon>
        <taxon>Hymenoptera</taxon>
        <taxon>Apocrita</taxon>
        <taxon>Proctotrupomorpha</taxon>
        <taxon>Chalcidoidea</taxon>
        <taxon>Pteromalidae</taxon>
        <taxon>Pteromalinae</taxon>
        <taxon>Nasonia</taxon>
    </lineage>
</organism>
<evidence type="ECO:0000313" key="3">
    <source>
        <dbReference type="Proteomes" id="UP000002358"/>
    </source>
</evidence>
<evidence type="ECO:0000313" key="2">
    <source>
        <dbReference type="EnsemblMetazoa" id="XP_031776678"/>
    </source>
</evidence>
<dbReference type="AlphaFoldDB" id="A0A7M7PWC7"/>
<dbReference type="InParanoid" id="A0A7M7PWC7"/>
<accession>A0A7M7PWC7</accession>
<dbReference type="RefSeq" id="XP_031776678.1">
    <property type="nucleotide sequence ID" value="XM_031920818.1"/>
</dbReference>
<keyword evidence="3" id="KW-1185">Reference proteome</keyword>
<dbReference type="Proteomes" id="UP000002358">
    <property type="component" value="Unassembled WGS sequence"/>
</dbReference>